<accession>A0A915L0J5</accession>
<reference evidence="3" key="1">
    <citation type="submission" date="2022-11" db="UniProtKB">
        <authorList>
            <consortium name="WormBaseParasite"/>
        </authorList>
    </citation>
    <scope>IDENTIFICATION</scope>
</reference>
<dbReference type="Proteomes" id="UP000887565">
    <property type="component" value="Unplaced"/>
</dbReference>
<protein>
    <submittedName>
        <fullName evidence="3">Uncharacterized protein</fullName>
    </submittedName>
</protein>
<name>A0A915L0J5_ROMCU</name>
<proteinExistence type="predicted"/>
<evidence type="ECO:0000313" key="3">
    <source>
        <dbReference type="WBParaSite" id="nRc.2.0.1.t44235-RA"/>
    </source>
</evidence>
<organism evidence="2 3">
    <name type="scientific">Romanomermis culicivorax</name>
    <name type="common">Nematode worm</name>
    <dbReference type="NCBI Taxonomy" id="13658"/>
    <lineage>
        <taxon>Eukaryota</taxon>
        <taxon>Metazoa</taxon>
        <taxon>Ecdysozoa</taxon>
        <taxon>Nematoda</taxon>
        <taxon>Enoplea</taxon>
        <taxon>Dorylaimia</taxon>
        <taxon>Mermithida</taxon>
        <taxon>Mermithoidea</taxon>
        <taxon>Mermithidae</taxon>
        <taxon>Romanomermis</taxon>
    </lineage>
</organism>
<evidence type="ECO:0000256" key="1">
    <source>
        <dbReference type="SAM" id="MobiDB-lite"/>
    </source>
</evidence>
<feature type="compositionally biased region" description="Polar residues" evidence="1">
    <location>
        <begin position="15"/>
        <end position="38"/>
    </location>
</feature>
<keyword evidence="2" id="KW-1185">Reference proteome</keyword>
<evidence type="ECO:0000313" key="2">
    <source>
        <dbReference type="Proteomes" id="UP000887565"/>
    </source>
</evidence>
<sequence>MKDVVKGDTAMRTAGATTQRKMSISAKTHSSRWQNMQSSSNKNIDFSRVVIIVVNANEEKSTKIYLYSKSLIRSGKTNTNFQYIFGHLKDRKITHMYDPLTSVG</sequence>
<dbReference type="WBParaSite" id="nRc.2.0.1.t44235-RA">
    <property type="protein sequence ID" value="nRc.2.0.1.t44235-RA"/>
    <property type="gene ID" value="nRc.2.0.1.g44235"/>
</dbReference>
<feature type="region of interest" description="Disordered" evidence="1">
    <location>
        <begin position="1"/>
        <end position="38"/>
    </location>
</feature>
<dbReference type="AlphaFoldDB" id="A0A915L0J5"/>